<evidence type="ECO:0000313" key="1">
    <source>
        <dbReference type="EMBL" id="MFD1039321.1"/>
    </source>
</evidence>
<evidence type="ECO:0000313" key="2">
    <source>
        <dbReference type="Proteomes" id="UP001597040"/>
    </source>
</evidence>
<dbReference type="Proteomes" id="UP001597040">
    <property type="component" value="Unassembled WGS sequence"/>
</dbReference>
<sequence>MKEKTKLQEADLYEPIQKHFIQEGYEVYGEVKDCDMAAIKDDELIIIELKRNLSVDLLIQATKRLQISELVYIAVPKKPMYKPRSKRWKDICRLVKKLELGLILVSFSGKPKKSEIIFHPTPYKPRKNTDSNKRKRQEVLKEIDGRSADFNIGGTNRTQIMTAYRENCIQIACYLEQAGELSPKLLIEMGTGEKTSSILTKNYYGWFDRIRRGVYVLSEKGKQEMSDYPDLLAHYRKE</sequence>
<name>A0ABW3LLP9_9BACI</name>
<reference evidence="2" key="1">
    <citation type="journal article" date="2019" name="Int. J. Syst. Evol. Microbiol.">
        <title>The Global Catalogue of Microorganisms (GCM) 10K type strain sequencing project: providing services to taxonomists for standard genome sequencing and annotation.</title>
        <authorList>
            <consortium name="The Broad Institute Genomics Platform"/>
            <consortium name="The Broad Institute Genome Sequencing Center for Infectious Disease"/>
            <person name="Wu L."/>
            <person name="Ma J."/>
        </authorList>
    </citation>
    <scope>NUCLEOTIDE SEQUENCE [LARGE SCALE GENOMIC DNA]</scope>
    <source>
        <strain evidence="2">CCUG 56754</strain>
    </source>
</reference>
<organism evidence="1 2">
    <name type="scientific">Virgibacillus byunsanensis</name>
    <dbReference type="NCBI Taxonomy" id="570945"/>
    <lineage>
        <taxon>Bacteria</taxon>
        <taxon>Bacillati</taxon>
        <taxon>Bacillota</taxon>
        <taxon>Bacilli</taxon>
        <taxon>Bacillales</taxon>
        <taxon>Bacillaceae</taxon>
        <taxon>Virgibacillus</taxon>
    </lineage>
</organism>
<proteinExistence type="predicted"/>
<accession>A0ABW3LLP9</accession>
<protein>
    <submittedName>
        <fullName evidence="1">DUF2161 domain-containing phosphodiesterase</fullName>
    </submittedName>
</protein>
<dbReference type="InterPro" id="IPR018679">
    <property type="entry name" value="DUF2161"/>
</dbReference>
<dbReference type="EMBL" id="JBHTKJ010000035">
    <property type="protein sequence ID" value="MFD1039321.1"/>
    <property type="molecule type" value="Genomic_DNA"/>
</dbReference>
<dbReference type="RefSeq" id="WP_390362982.1">
    <property type="nucleotide sequence ID" value="NZ_JBHTKJ010000035.1"/>
</dbReference>
<keyword evidence="2" id="KW-1185">Reference proteome</keyword>
<dbReference type="Pfam" id="PF09929">
    <property type="entry name" value="DUF2161"/>
    <property type="match status" value="1"/>
</dbReference>
<gene>
    <name evidence="1" type="ORF">ACFQ3N_13090</name>
</gene>
<comment type="caution">
    <text evidence="1">The sequence shown here is derived from an EMBL/GenBank/DDBJ whole genome shotgun (WGS) entry which is preliminary data.</text>
</comment>